<evidence type="ECO:0000313" key="2">
    <source>
        <dbReference type="EMBL" id="PHZ86105.1"/>
    </source>
</evidence>
<gene>
    <name evidence="2" type="ORF">CRD36_05395</name>
</gene>
<keyword evidence="1" id="KW-0472">Membrane</keyword>
<name>A0A2G4YUU9_9PROT</name>
<sequence>MGELFRGIFREIYSAALWVDSHNGFVIVVLTFLMVSFNIILLWENRKLRKLGSEPHIVAYVRPGKHINILNLYISNIGLGPAFNVKFYIPDADAIIEKYRVRLPGKNSIREIQTLPQGGEIKAYFGNFFEFEKENPLEKILLTIHYDDVFGRKRESKSNIDVSSLSGYTRVGHPDSEEISKSLKEISKTLKNFKIKNDILLIETSSREKLADELNEDYKEIRDFIDKRP</sequence>
<accession>A0A2G4YUU9</accession>
<dbReference type="RefSeq" id="WP_099471689.1">
    <property type="nucleotide sequence ID" value="NZ_CP041025.1"/>
</dbReference>
<dbReference type="EMBL" id="PDEM01000009">
    <property type="protein sequence ID" value="PHZ86105.1"/>
    <property type="molecule type" value="Genomic_DNA"/>
</dbReference>
<evidence type="ECO:0000313" key="3">
    <source>
        <dbReference type="Proteomes" id="UP000229730"/>
    </source>
</evidence>
<protein>
    <submittedName>
        <fullName evidence="2">Uncharacterized protein</fullName>
    </submittedName>
</protein>
<keyword evidence="1" id="KW-1133">Transmembrane helix</keyword>
<proteinExistence type="predicted"/>
<keyword evidence="1" id="KW-0812">Transmembrane</keyword>
<reference evidence="2 3" key="1">
    <citation type="submission" date="2017-10" db="EMBL/GenBank/DDBJ databases">
        <title>Frigbacter circumglobatus gen. nov. sp. nov., isolated from sediment cultured in situ.</title>
        <authorList>
            <person name="Zhao Z."/>
        </authorList>
    </citation>
    <scope>NUCLEOTIDE SEQUENCE [LARGE SCALE GENOMIC DNA]</scope>
    <source>
        <strain evidence="2 3">ZYL</strain>
    </source>
</reference>
<feature type="transmembrane region" description="Helical" evidence="1">
    <location>
        <begin position="24"/>
        <end position="43"/>
    </location>
</feature>
<evidence type="ECO:0000256" key="1">
    <source>
        <dbReference type="SAM" id="Phobius"/>
    </source>
</evidence>
<dbReference type="OrthoDB" id="8482168at2"/>
<comment type="caution">
    <text evidence="2">The sequence shown here is derived from an EMBL/GenBank/DDBJ whole genome shotgun (WGS) entry which is preliminary data.</text>
</comment>
<organism evidence="2 3">
    <name type="scientific">Paremcibacter congregatus</name>
    <dbReference type="NCBI Taxonomy" id="2043170"/>
    <lineage>
        <taxon>Bacteria</taxon>
        <taxon>Pseudomonadati</taxon>
        <taxon>Pseudomonadota</taxon>
        <taxon>Alphaproteobacteria</taxon>
        <taxon>Emcibacterales</taxon>
        <taxon>Emcibacteraceae</taxon>
        <taxon>Paremcibacter</taxon>
    </lineage>
</organism>
<dbReference type="InParanoid" id="A0A2G4YUU9"/>
<dbReference type="AlphaFoldDB" id="A0A2G4YUU9"/>
<keyword evidence="3" id="KW-1185">Reference proteome</keyword>
<dbReference type="Proteomes" id="UP000229730">
    <property type="component" value="Unassembled WGS sequence"/>
</dbReference>